<dbReference type="OrthoDB" id="2420379at2759"/>
<evidence type="ECO:0000259" key="2">
    <source>
        <dbReference type="PROSITE" id="PS50878"/>
    </source>
</evidence>
<keyword evidence="4" id="KW-0378">Hydrolase</keyword>
<dbReference type="CDD" id="cd01650">
    <property type="entry name" value="RT_nLTR_like"/>
    <property type="match status" value="1"/>
</dbReference>
<dbReference type="EMBL" id="BLAL01000319">
    <property type="protein sequence ID" value="GET03175.1"/>
    <property type="molecule type" value="Genomic_DNA"/>
</dbReference>
<keyword evidence="4" id="KW-0695">RNA-directed DNA polymerase</keyword>
<comment type="caution">
    <text evidence="4">The sequence shown here is derived from an EMBL/GenBank/DDBJ whole genome shotgun (WGS) entry which is preliminary data.</text>
</comment>
<protein>
    <submittedName>
        <fullName evidence="4">Endonuclease-reverse transcriptase</fullName>
    </submittedName>
</protein>
<feature type="domain" description="RNase H type-1" evidence="3">
    <location>
        <begin position="952"/>
        <end position="1100"/>
    </location>
</feature>
<dbReference type="PANTHER" id="PTHR19446">
    <property type="entry name" value="REVERSE TRANSCRIPTASES"/>
    <property type="match status" value="1"/>
</dbReference>
<evidence type="ECO:0000259" key="3">
    <source>
        <dbReference type="PROSITE" id="PS50879"/>
    </source>
</evidence>
<feature type="domain" description="RNase H type-1" evidence="3">
    <location>
        <begin position="1898"/>
        <end position="2046"/>
    </location>
</feature>
<accession>A0A8H3R7Y5</accession>
<dbReference type="InterPro" id="IPR043502">
    <property type="entry name" value="DNA/RNA_pol_sf"/>
</dbReference>
<evidence type="ECO:0000313" key="4">
    <source>
        <dbReference type="EMBL" id="GET03175.1"/>
    </source>
</evidence>
<dbReference type="SUPFAM" id="SSF56672">
    <property type="entry name" value="DNA/RNA polymerases"/>
    <property type="match status" value="1"/>
</dbReference>
<evidence type="ECO:0000313" key="5">
    <source>
        <dbReference type="Proteomes" id="UP000615446"/>
    </source>
</evidence>
<name>A0A8H3R7Y5_9GLOM</name>
<keyword evidence="1" id="KW-0175">Coiled coil</keyword>
<feature type="coiled-coil region" evidence="1">
    <location>
        <begin position="496"/>
        <end position="523"/>
    </location>
</feature>
<dbReference type="InterPro" id="IPR002156">
    <property type="entry name" value="RNaseH_domain"/>
</dbReference>
<dbReference type="InterPro" id="IPR012337">
    <property type="entry name" value="RNaseH-like_sf"/>
</dbReference>
<dbReference type="PROSITE" id="PS50878">
    <property type="entry name" value="RT_POL"/>
    <property type="match status" value="1"/>
</dbReference>
<dbReference type="GO" id="GO:0003676">
    <property type="term" value="F:nucleic acid binding"/>
    <property type="evidence" value="ECO:0007669"/>
    <property type="project" value="InterPro"/>
</dbReference>
<gene>
    <name evidence="4" type="ORF">RCL2_002952100</name>
</gene>
<dbReference type="InterPro" id="IPR000477">
    <property type="entry name" value="RT_dom"/>
</dbReference>
<feature type="coiled-coil region" evidence="1">
    <location>
        <begin position="1442"/>
        <end position="1469"/>
    </location>
</feature>
<keyword evidence="4" id="KW-0808">Transferase</keyword>
<organism evidence="4 5">
    <name type="scientific">Rhizophagus clarus</name>
    <dbReference type="NCBI Taxonomy" id="94130"/>
    <lineage>
        <taxon>Eukaryota</taxon>
        <taxon>Fungi</taxon>
        <taxon>Fungi incertae sedis</taxon>
        <taxon>Mucoromycota</taxon>
        <taxon>Glomeromycotina</taxon>
        <taxon>Glomeromycetes</taxon>
        <taxon>Glomerales</taxon>
        <taxon>Glomeraceae</taxon>
        <taxon>Rhizophagus</taxon>
    </lineage>
</organism>
<evidence type="ECO:0000256" key="1">
    <source>
        <dbReference type="SAM" id="Coils"/>
    </source>
</evidence>
<keyword evidence="4" id="KW-0255">Endonuclease</keyword>
<dbReference type="GO" id="GO:0004523">
    <property type="term" value="F:RNA-DNA hybrid ribonuclease activity"/>
    <property type="evidence" value="ECO:0007669"/>
    <property type="project" value="InterPro"/>
</dbReference>
<sequence>MYEEPEDNYMIIKCKFIPKVLINILITELNTIYEKVLITLRCEIEKIKKEKIEKAIESRCKDLEENKKRMLDSIAEREIRTIIIDRVLITDEKDQDILLTRPEEIKKEVNRHFQTIAGVVNKDKNIPKDWLNEYNPKEEIDENIYNNVLQPISAIEWEETINNLPNGKASGPSSMTYDDIKLASKEFNNILKMIVNEIFVTQVIPADWKKANVYPIPKPKPWGFQLINTRPITLLEPARKLMMKIITNRLSKIIQEKNVLQGFQFAGLPLASTFEPLRILNEIIQHANEYDKDLWLLALDMSKAYDRVNIFMLEKSLKRIKIPIKLINIIKELFLGRSNQVFTSVGLTEPYNVKIGIDQGEIISPLLWCIYYDPLLTKIRKMNIGYKLTGRKVLNIYENIQQNICTTIPGLSYMDDTNFISDNQIELESILKIADSFYNLNDIKINKEKSDLLLRKKKKAKLEDEVLIKFGNNEIKLNPIKANGSIRILGVWFNAYNQRKHIINQIKEEIQNVNNNMLKKKAVTDKQMMYVFNALILPKIEYRTQLTILTDDECNNLMKPIRKTFKNKLHLASTIPNSIIECNLLYDLRQINDNHIQSKVTNFFIQINDKGILGEITKIRLYNVQEHLLLDDNPLYVFSLRNIKKLKKIEKKIKNNFIIENLILLRKNNLSIEENIEKSWFNNFKIKGGKKKIYEVVSDETYVSNFKDLKKHNIIFLDQITSLKGDKLLSWKEMNNKKYIKKGIKGRMLPEPKNYYKIRKEITYSKENSKIRVELQEMDMITNIKGYELYSVVTDPTSKRIVMTIKDNIILGKVIVVEQQETYIQHYQIISHEKDINIIIKKCEGCNKNEDTYFKQKNKCVIMQNNDKVFFVENRKCNIKNFGNNAIILEDIQLSNIEQLLYGNEIFSYEPMAYIADDCRIEENNVKDIISLYLDNSLDREKLIIIKEKLKLIKNNIIYIDGSVKNNGTKECESIFGAIFYNENFIEIAEFYSTYENWISSNKAETLALLIALIVQPENGEVKIFTDSIIVFNNFMLIKEKHYNLTPRQIFKLASNNTLWTTIMDIIKKLKLKVDVLKINAHSGDKYNEEVDKRIKEQYVNIGSMGINIKGSTDMIPYVPKWRNIVIEKNLRKFMTNITRTKGLEKFLNQNRNNKYRKLQVDWNITFAYLKGNETYYTTTFKDCRRKRIKIQRLMEEIPTIEQMKKSQYNIYKKWKCVQCNRKKETFIHVWKCNKNKKILRKIQKIVLKYLIRLINEMSDNNIEIRIEDFEQLSIFKIIDDNQNLSFIDVIKGIFPLELTDLIKTNIGNQTKKIIEIGKKFLEFVFDILHKKIWKPRCEKMKKKEKEKKITKKMKKMRSYDKNQKKIVSTNQINKYVNLADSFYNLNDIKINKEKSDLLLRKKKKAKLEDEVLIKFGNNEIKLNPIKANGSIRILGVWFNAYNQRKHIINQIKEEIQNVNNNMLKKKAVTDKQMMYVFNALILPKIEYRTQLTILTDDECNNLMKPIRKTFKNKLHLASTIPNSIIECNLLYDLRQINDNHIQSKVTNFIIQINDKGILGEITKIRLYNVQEHLLLDDNPLYVFSLRNIKKLKKIEKKIKNNFIIENLILLRKNNLSIEENIEKSWFNNFKIKGGKKKIYEVVSDETYVSNFKDLKKHNIIFLDQITSLKGDKLLSWKEMNNKKYIKKGIKGRMLPEPKNYYKIRKEITYSKENSIIKVELQEMDMITNIKGYELYSVITDPTSKRIVMTIKDNIILGKVIVVEQRETYIQHYQIISHDKDINIIIKKCEGCNKNEDTYFKQKNKCVIMQNNDKVFFVENRKCNIKNFGNNAIILEDIQLSNIEQLLYGNEIFSYEPMAYIADDCRIEENNVKDIISLYLHNSLDREKLIIIKEKLKLIKNNIIYIDGSVKNNGTKECESIFGAIFYNVNFIEIAEFYSTYENWISSNKAETLALLIALIVQPENGEVKIFTDSIIVFNNFMLIKEKHYNLTPRQIFKLASNNTLWATIMDIIKKLKLKVDVLKINAHSGDKYNEEVDKRIKEQYVNIGRMGINIKGSTDIIPYVPKWRNIVIEKNLRKFMTNITRTKGLEK</sequence>
<keyword evidence="4" id="KW-0540">Nuclease</keyword>
<feature type="domain" description="Reverse transcriptase" evidence="2">
    <location>
        <begin position="197"/>
        <end position="475"/>
    </location>
</feature>
<dbReference type="Pfam" id="PF00078">
    <property type="entry name" value="RVT_1"/>
    <property type="match status" value="1"/>
</dbReference>
<reference evidence="4" key="1">
    <citation type="submission" date="2019-10" db="EMBL/GenBank/DDBJ databases">
        <title>Conservation and host-specific expression of non-tandemly repeated heterogenous ribosome RNA gene in arbuscular mycorrhizal fungi.</title>
        <authorList>
            <person name="Maeda T."/>
            <person name="Kobayashi Y."/>
            <person name="Nakagawa T."/>
            <person name="Ezawa T."/>
            <person name="Yamaguchi K."/>
            <person name="Bino T."/>
            <person name="Nishimoto Y."/>
            <person name="Shigenobu S."/>
            <person name="Kawaguchi M."/>
        </authorList>
    </citation>
    <scope>NUCLEOTIDE SEQUENCE</scope>
    <source>
        <strain evidence="4">HR1</strain>
    </source>
</reference>
<dbReference type="PROSITE" id="PS50879">
    <property type="entry name" value="RNASE_H_1"/>
    <property type="match status" value="2"/>
</dbReference>
<dbReference type="Proteomes" id="UP000615446">
    <property type="component" value="Unassembled WGS sequence"/>
</dbReference>
<dbReference type="Gene3D" id="3.30.420.10">
    <property type="entry name" value="Ribonuclease H-like superfamily/Ribonuclease H"/>
    <property type="match status" value="2"/>
</dbReference>
<dbReference type="SUPFAM" id="SSF53098">
    <property type="entry name" value="Ribonuclease H-like"/>
    <property type="match status" value="2"/>
</dbReference>
<dbReference type="InterPro" id="IPR036397">
    <property type="entry name" value="RNaseH_sf"/>
</dbReference>
<feature type="coiled-coil region" evidence="1">
    <location>
        <begin position="53"/>
        <end position="80"/>
    </location>
</feature>
<dbReference type="GO" id="GO:0003964">
    <property type="term" value="F:RNA-directed DNA polymerase activity"/>
    <property type="evidence" value="ECO:0007669"/>
    <property type="project" value="UniProtKB-KW"/>
</dbReference>
<keyword evidence="4" id="KW-0548">Nucleotidyltransferase</keyword>
<proteinExistence type="predicted"/>